<feature type="transmembrane region" description="Helical" evidence="1">
    <location>
        <begin position="6"/>
        <end position="31"/>
    </location>
</feature>
<proteinExistence type="predicted"/>
<keyword evidence="1" id="KW-1133">Transmembrane helix</keyword>
<dbReference type="AlphaFoldDB" id="A0A517P6C5"/>
<protein>
    <submittedName>
        <fullName evidence="2">Uncharacterized protein</fullName>
    </submittedName>
</protein>
<gene>
    <name evidence="2" type="ORF">CA12_10040</name>
</gene>
<reference evidence="2 3" key="1">
    <citation type="submission" date="2019-02" db="EMBL/GenBank/DDBJ databases">
        <title>Deep-cultivation of Planctomycetes and their phenomic and genomic characterization uncovers novel biology.</title>
        <authorList>
            <person name="Wiegand S."/>
            <person name="Jogler M."/>
            <person name="Boedeker C."/>
            <person name="Pinto D."/>
            <person name="Vollmers J."/>
            <person name="Rivas-Marin E."/>
            <person name="Kohn T."/>
            <person name="Peeters S.H."/>
            <person name="Heuer A."/>
            <person name="Rast P."/>
            <person name="Oberbeckmann S."/>
            <person name="Bunk B."/>
            <person name="Jeske O."/>
            <person name="Meyerdierks A."/>
            <person name="Storesund J.E."/>
            <person name="Kallscheuer N."/>
            <person name="Luecker S."/>
            <person name="Lage O.M."/>
            <person name="Pohl T."/>
            <person name="Merkel B.J."/>
            <person name="Hornburger P."/>
            <person name="Mueller R.-W."/>
            <person name="Bruemmer F."/>
            <person name="Labrenz M."/>
            <person name="Spormann A.M."/>
            <person name="Op den Camp H."/>
            <person name="Overmann J."/>
            <person name="Amann R."/>
            <person name="Jetten M.S.M."/>
            <person name="Mascher T."/>
            <person name="Medema M.H."/>
            <person name="Devos D.P."/>
            <person name="Kaster A.-K."/>
            <person name="Ovreas L."/>
            <person name="Rohde M."/>
            <person name="Galperin M.Y."/>
            <person name="Jogler C."/>
        </authorList>
    </citation>
    <scope>NUCLEOTIDE SEQUENCE [LARGE SCALE GENOMIC DNA]</scope>
    <source>
        <strain evidence="2 3">CA12</strain>
    </source>
</reference>
<keyword evidence="1" id="KW-0472">Membrane</keyword>
<sequence length="76" mass="8240">MTDQELLVAVAFIAAFCWPFLALGGLVWWFWRSDQRPDVPAIERGRVPESLLALVLAAGVASLIGLGAAFTHFGLI</sequence>
<name>A0A517P6C5_9PLAN</name>
<accession>A0A517P6C5</accession>
<dbReference type="Proteomes" id="UP000318741">
    <property type="component" value="Chromosome"/>
</dbReference>
<evidence type="ECO:0000313" key="3">
    <source>
        <dbReference type="Proteomes" id="UP000318741"/>
    </source>
</evidence>
<evidence type="ECO:0000313" key="2">
    <source>
        <dbReference type="EMBL" id="QDT14924.1"/>
    </source>
</evidence>
<dbReference type="EMBL" id="CP036265">
    <property type="protein sequence ID" value="QDT14924.1"/>
    <property type="molecule type" value="Genomic_DNA"/>
</dbReference>
<dbReference type="RefSeq" id="WP_145357773.1">
    <property type="nucleotide sequence ID" value="NZ_CP036265.1"/>
</dbReference>
<organism evidence="2 3">
    <name type="scientific">Alienimonas californiensis</name>
    <dbReference type="NCBI Taxonomy" id="2527989"/>
    <lineage>
        <taxon>Bacteria</taxon>
        <taxon>Pseudomonadati</taxon>
        <taxon>Planctomycetota</taxon>
        <taxon>Planctomycetia</taxon>
        <taxon>Planctomycetales</taxon>
        <taxon>Planctomycetaceae</taxon>
        <taxon>Alienimonas</taxon>
    </lineage>
</organism>
<keyword evidence="1" id="KW-0812">Transmembrane</keyword>
<keyword evidence="3" id="KW-1185">Reference proteome</keyword>
<dbReference type="KEGG" id="acaf:CA12_10040"/>
<evidence type="ECO:0000256" key="1">
    <source>
        <dbReference type="SAM" id="Phobius"/>
    </source>
</evidence>
<feature type="transmembrane region" description="Helical" evidence="1">
    <location>
        <begin position="51"/>
        <end position="75"/>
    </location>
</feature>